<dbReference type="SUPFAM" id="SSF160467">
    <property type="entry name" value="PH0987 N-terminal domain-like"/>
    <property type="match status" value="1"/>
</dbReference>
<sequence length="242" mass="26407">MKKKLPPVQIIPLGDAAVIVQFGEIISPAIHAWVKAFAEKIAQHPFSGFVEMVPAYTTVTIHYNAWVVSQEGKYNPYDEVVGFIQHQLANLTPGHKNKPRPVEIPVCYGGDFGPDLDFVADHNHLTPAEVIALHAGGHYLVYMIGFAPGFPYLGGMSNKIATPRKKTPRTTIPAGSVGIAGTQTGIYPLSTPGGWQLIGRTPLALFNPDREPASLLQAGDLIKFVPITVARYAEIKQRENEY</sequence>
<keyword evidence="6" id="KW-1185">Reference proteome</keyword>
<accession>A0A512B4I5</accession>
<dbReference type="SMART" id="SM00796">
    <property type="entry name" value="AHS1"/>
    <property type="match status" value="1"/>
</dbReference>
<evidence type="ECO:0000259" key="4">
    <source>
        <dbReference type="SMART" id="SM00796"/>
    </source>
</evidence>
<dbReference type="OrthoDB" id="9778567at2"/>
<dbReference type="PANTHER" id="PTHR34698:SF2">
    <property type="entry name" value="5-OXOPROLINASE SUBUNIT B"/>
    <property type="match status" value="1"/>
</dbReference>
<keyword evidence="2" id="KW-0378">Hydrolase</keyword>
<dbReference type="InterPro" id="IPR010016">
    <property type="entry name" value="PxpB"/>
</dbReference>
<organism evidence="5 6">
    <name type="scientific">Adhaeribacter aerolatus</name>
    <dbReference type="NCBI Taxonomy" id="670289"/>
    <lineage>
        <taxon>Bacteria</taxon>
        <taxon>Pseudomonadati</taxon>
        <taxon>Bacteroidota</taxon>
        <taxon>Cytophagia</taxon>
        <taxon>Cytophagales</taxon>
        <taxon>Hymenobacteraceae</taxon>
        <taxon>Adhaeribacter</taxon>
    </lineage>
</organism>
<reference evidence="5 6" key="1">
    <citation type="submission" date="2019-07" db="EMBL/GenBank/DDBJ databases">
        <title>Whole genome shotgun sequence of Adhaeribacter aerolatus NBRC 106133.</title>
        <authorList>
            <person name="Hosoyama A."/>
            <person name="Uohara A."/>
            <person name="Ohji S."/>
            <person name="Ichikawa N."/>
        </authorList>
    </citation>
    <scope>NUCLEOTIDE SEQUENCE [LARGE SCALE GENOMIC DNA]</scope>
    <source>
        <strain evidence="5 6">NBRC 106133</strain>
    </source>
</reference>
<dbReference type="Gene3D" id="2.40.100.10">
    <property type="entry name" value="Cyclophilin-like"/>
    <property type="match status" value="1"/>
</dbReference>
<dbReference type="InterPro" id="IPR029000">
    <property type="entry name" value="Cyclophilin-like_dom_sf"/>
</dbReference>
<keyword evidence="3" id="KW-0067">ATP-binding</keyword>
<dbReference type="Gene3D" id="3.30.1360.40">
    <property type="match status" value="1"/>
</dbReference>
<dbReference type="SUPFAM" id="SSF50891">
    <property type="entry name" value="Cyclophilin-like"/>
    <property type="match status" value="1"/>
</dbReference>
<evidence type="ECO:0000313" key="5">
    <source>
        <dbReference type="EMBL" id="GEO06883.1"/>
    </source>
</evidence>
<dbReference type="AlphaFoldDB" id="A0A512B4I5"/>
<evidence type="ECO:0000256" key="1">
    <source>
        <dbReference type="ARBA" id="ARBA00022741"/>
    </source>
</evidence>
<dbReference type="NCBIfam" id="TIGR00370">
    <property type="entry name" value="5-oxoprolinase subunit PxpB"/>
    <property type="match status" value="1"/>
</dbReference>
<name>A0A512B4I5_9BACT</name>
<dbReference type="GO" id="GO:0005524">
    <property type="term" value="F:ATP binding"/>
    <property type="evidence" value="ECO:0007669"/>
    <property type="project" value="UniProtKB-KW"/>
</dbReference>
<dbReference type="GO" id="GO:0016787">
    <property type="term" value="F:hydrolase activity"/>
    <property type="evidence" value="ECO:0007669"/>
    <property type="project" value="UniProtKB-KW"/>
</dbReference>
<gene>
    <name evidence="5" type="primary">kipI</name>
    <name evidence="5" type="ORF">AAE02nite_45470</name>
</gene>
<dbReference type="InterPro" id="IPR003833">
    <property type="entry name" value="CT_C_D"/>
</dbReference>
<dbReference type="Pfam" id="PF02682">
    <property type="entry name" value="CT_C_D"/>
    <property type="match status" value="1"/>
</dbReference>
<dbReference type="RefSeq" id="WP_146903873.1">
    <property type="nucleotide sequence ID" value="NZ_BJYS01000045.1"/>
</dbReference>
<protein>
    <submittedName>
        <fullName evidence="5">Kinase A inhibitor</fullName>
    </submittedName>
</protein>
<evidence type="ECO:0000256" key="2">
    <source>
        <dbReference type="ARBA" id="ARBA00022801"/>
    </source>
</evidence>
<comment type="caution">
    <text evidence="5">The sequence shown here is derived from an EMBL/GenBank/DDBJ whole genome shotgun (WGS) entry which is preliminary data.</text>
</comment>
<feature type="domain" description="Carboxyltransferase" evidence="4">
    <location>
        <begin position="8"/>
        <end position="216"/>
    </location>
</feature>
<dbReference type="EMBL" id="BJYS01000045">
    <property type="protein sequence ID" value="GEO06883.1"/>
    <property type="molecule type" value="Genomic_DNA"/>
</dbReference>
<keyword evidence="1" id="KW-0547">Nucleotide-binding</keyword>
<proteinExistence type="predicted"/>
<evidence type="ECO:0000313" key="6">
    <source>
        <dbReference type="Proteomes" id="UP000321532"/>
    </source>
</evidence>
<dbReference type="Proteomes" id="UP000321532">
    <property type="component" value="Unassembled WGS sequence"/>
</dbReference>
<evidence type="ECO:0000256" key="3">
    <source>
        <dbReference type="ARBA" id="ARBA00022840"/>
    </source>
</evidence>
<dbReference type="PANTHER" id="PTHR34698">
    <property type="entry name" value="5-OXOPROLINASE SUBUNIT B"/>
    <property type="match status" value="1"/>
</dbReference>